<accession>A0A4U5NXF9</accession>
<organism evidence="1 2">
    <name type="scientific">Steinernema carpocapsae</name>
    <name type="common">Entomopathogenic nematode</name>
    <dbReference type="NCBI Taxonomy" id="34508"/>
    <lineage>
        <taxon>Eukaryota</taxon>
        <taxon>Metazoa</taxon>
        <taxon>Ecdysozoa</taxon>
        <taxon>Nematoda</taxon>
        <taxon>Chromadorea</taxon>
        <taxon>Rhabditida</taxon>
        <taxon>Tylenchina</taxon>
        <taxon>Panagrolaimomorpha</taxon>
        <taxon>Strongyloidoidea</taxon>
        <taxon>Steinernematidae</taxon>
        <taxon>Steinernema</taxon>
    </lineage>
</organism>
<evidence type="ECO:0000313" key="1">
    <source>
        <dbReference type="EMBL" id="TKR88216.1"/>
    </source>
</evidence>
<reference evidence="1 2" key="1">
    <citation type="journal article" date="2015" name="Genome Biol.">
        <title>Comparative genomics of Steinernema reveals deeply conserved gene regulatory networks.</title>
        <authorList>
            <person name="Dillman A.R."/>
            <person name="Macchietto M."/>
            <person name="Porter C.F."/>
            <person name="Rogers A."/>
            <person name="Williams B."/>
            <person name="Antoshechkin I."/>
            <person name="Lee M.M."/>
            <person name="Goodwin Z."/>
            <person name="Lu X."/>
            <person name="Lewis E.E."/>
            <person name="Goodrich-Blair H."/>
            <person name="Stock S.P."/>
            <person name="Adams B.J."/>
            <person name="Sternberg P.W."/>
            <person name="Mortazavi A."/>
        </authorList>
    </citation>
    <scope>NUCLEOTIDE SEQUENCE [LARGE SCALE GENOMIC DNA]</scope>
    <source>
        <strain evidence="1 2">ALL</strain>
    </source>
</reference>
<name>A0A4U5NXF9_STECR</name>
<dbReference type="AlphaFoldDB" id="A0A4U5NXF9"/>
<evidence type="ECO:0000313" key="2">
    <source>
        <dbReference type="Proteomes" id="UP000298663"/>
    </source>
</evidence>
<keyword evidence="2" id="KW-1185">Reference proteome</keyword>
<dbReference type="EMBL" id="AZBU02000003">
    <property type="protein sequence ID" value="TKR88216.1"/>
    <property type="molecule type" value="Genomic_DNA"/>
</dbReference>
<dbReference type="Proteomes" id="UP000298663">
    <property type="component" value="Unassembled WGS sequence"/>
</dbReference>
<protein>
    <submittedName>
        <fullName evidence="1">Uncharacterized protein</fullName>
    </submittedName>
</protein>
<comment type="caution">
    <text evidence="1">The sequence shown here is derived from an EMBL/GenBank/DDBJ whole genome shotgun (WGS) entry which is preliminary data.</text>
</comment>
<sequence length="100" mass="10590">MVSKHNQGPISQHAIAKTLNALAISRSSISQHAIATPKPAIAGNFPTCSRAEGFFCNSALRVGIADCKIANCKIAVLNRVHVDCRIADCELHVVKSAPDV</sequence>
<proteinExistence type="predicted"/>
<reference evidence="1 2" key="2">
    <citation type="journal article" date="2019" name="G3 (Bethesda)">
        <title>Hybrid Assembly of the Genome of the Entomopathogenic Nematode Steinernema carpocapsae Identifies the X-Chromosome.</title>
        <authorList>
            <person name="Serra L."/>
            <person name="Macchietto M."/>
            <person name="Macias-Munoz A."/>
            <person name="McGill C.J."/>
            <person name="Rodriguez I.M."/>
            <person name="Rodriguez B."/>
            <person name="Murad R."/>
            <person name="Mortazavi A."/>
        </authorList>
    </citation>
    <scope>NUCLEOTIDE SEQUENCE [LARGE SCALE GENOMIC DNA]</scope>
    <source>
        <strain evidence="1 2">ALL</strain>
    </source>
</reference>
<gene>
    <name evidence="1" type="ORF">L596_012496</name>
</gene>